<name>A0A916PD75_MYCTX</name>
<comment type="caution">
    <text evidence="1">The sequence shown here is derived from an EMBL/GenBank/DDBJ whole genome shotgun (WGS) entry which is preliminary data.</text>
</comment>
<protein>
    <submittedName>
        <fullName evidence="1">Uncharacterized protein</fullName>
    </submittedName>
</protein>
<proteinExistence type="predicted"/>
<gene>
    <name evidence="1" type="ORF">ERS007739_05116</name>
</gene>
<accession>A0A916PD75</accession>
<dbReference type="AlphaFoldDB" id="A0A916PD75"/>
<dbReference type="Proteomes" id="UP000039021">
    <property type="component" value="Unassembled WGS sequence"/>
</dbReference>
<sequence length="65" mass="6928">MTVRAPVSGWTIYVPLSTSRTAMSPDSVAEISWRRRFPAATTSGTVTCSSLGVAARSKWNALVIA</sequence>
<evidence type="ECO:0000313" key="1">
    <source>
        <dbReference type="EMBL" id="CPB19027.1"/>
    </source>
</evidence>
<organism evidence="1 2">
    <name type="scientific">Mycobacterium tuberculosis</name>
    <dbReference type="NCBI Taxonomy" id="1773"/>
    <lineage>
        <taxon>Bacteria</taxon>
        <taxon>Bacillati</taxon>
        <taxon>Actinomycetota</taxon>
        <taxon>Actinomycetes</taxon>
        <taxon>Mycobacteriales</taxon>
        <taxon>Mycobacteriaceae</taxon>
        <taxon>Mycobacterium</taxon>
        <taxon>Mycobacterium tuberculosis complex</taxon>
    </lineage>
</organism>
<dbReference type="EMBL" id="CSBK01003735">
    <property type="protein sequence ID" value="CPB19027.1"/>
    <property type="molecule type" value="Genomic_DNA"/>
</dbReference>
<evidence type="ECO:0000313" key="2">
    <source>
        <dbReference type="Proteomes" id="UP000039021"/>
    </source>
</evidence>
<reference evidence="2" key="1">
    <citation type="submission" date="2015-03" db="EMBL/GenBank/DDBJ databases">
        <authorList>
            <consortium name="Pathogen Informatics"/>
        </authorList>
    </citation>
    <scope>NUCLEOTIDE SEQUENCE [LARGE SCALE GENOMIC DNA]</scope>
    <source>
        <strain evidence="2">N09902308</strain>
    </source>
</reference>